<dbReference type="RefSeq" id="WP_203729324.1">
    <property type="nucleotide sequence ID" value="NZ_BOML01000038.1"/>
</dbReference>
<dbReference type="Pfam" id="PF13560">
    <property type="entry name" value="HTH_31"/>
    <property type="match status" value="1"/>
</dbReference>
<protein>
    <submittedName>
        <fullName evidence="2">Transcriptional regulator</fullName>
    </submittedName>
</protein>
<proteinExistence type="predicted"/>
<dbReference type="EMBL" id="BOML01000038">
    <property type="protein sequence ID" value="GIE03437.1"/>
    <property type="molecule type" value="Genomic_DNA"/>
</dbReference>
<reference evidence="2 3" key="1">
    <citation type="submission" date="2021-01" db="EMBL/GenBank/DDBJ databases">
        <title>Whole genome shotgun sequence of Actinoplanes durhamensis NBRC 14914.</title>
        <authorList>
            <person name="Komaki H."/>
            <person name="Tamura T."/>
        </authorList>
    </citation>
    <scope>NUCLEOTIDE SEQUENCE [LARGE SCALE GENOMIC DNA]</scope>
    <source>
        <strain evidence="2 3">NBRC 14914</strain>
    </source>
</reference>
<name>A0ABQ3Z0T7_9ACTN</name>
<dbReference type="InterPro" id="IPR043917">
    <property type="entry name" value="DUF5753"/>
</dbReference>
<organism evidence="2 3">
    <name type="scientific">Paractinoplanes durhamensis</name>
    <dbReference type="NCBI Taxonomy" id="113563"/>
    <lineage>
        <taxon>Bacteria</taxon>
        <taxon>Bacillati</taxon>
        <taxon>Actinomycetota</taxon>
        <taxon>Actinomycetes</taxon>
        <taxon>Micromonosporales</taxon>
        <taxon>Micromonosporaceae</taxon>
        <taxon>Paractinoplanes</taxon>
    </lineage>
</organism>
<dbReference type="InterPro" id="IPR010982">
    <property type="entry name" value="Lambda_DNA-bd_dom_sf"/>
</dbReference>
<dbReference type="SUPFAM" id="SSF47413">
    <property type="entry name" value="lambda repressor-like DNA-binding domains"/>
    <property type="match status" value="1"/>
</dbReference>
<evidence type="ECO:0000313" key="2">
    <source>
        <dbReference type="EMBL" id="GIE03437.1"/>
    </source>
</evidence>
<dbReference type="PROSITE" id="PS50943">
    <property type="entry name" value="HTH_CROC1"/>
    <property type="match status" value="1"/>
</dbReference>
<dbReference type="SMART" id="SM00530">
    <property type="entry name" value="HTH_XRE"/>
    <property type="match status" value="1"/>
</dbReference>
<accession>A0ABQ3Z0T7</accession>
<dbReference type="Pfam" id="PF19054">
    <property type="entry name" value="DUF5753"/>
    <property type="match status" value="1"/>
</dbReference>
<comment type="caution">
    <text evidence="2">The sequence shown here is derived from an EMBL/GenBank/DDBJ whole genome shotgun (WGS) entry which is preliminary data.</text>
</comment>
<evidence type="ECO:0000259" key="1">
    <source>
        <dbReference type="PROSITE" id="PS50943"/>
    </source>
</evidence>
<gene>
    <name evidence="2" type="ORF">Adu01nite_47870</name>
</gene>
<evidence type="ECO:0000313" key="3">
    <source>
        <dbReference type="Proteomes" id="UP000637628"/>
    </source>
</evidence>
<dbReference type="CDD" id="cd00093">
    <property type="entry name" value="HTH_XRE"/>
    <property type="match status" value="1"/>
</dbReference>
<dbReference type="Proteomes" id="UP000637628">
    <property type="component" value="Unassembled WGS sequence"/>
</dbReference>
<sequence length="292" mass="33325">MRPEEPRPERSGRPDDAYKIFGRQLQQLRTACGVSPAAAARHIGGSNAKISRLEGGRTAAKDEDLDKLLNLYGVTDTAKRRALHRFAYRLNDWKSWDARSGWLCSYLVLEAVAQDIRTYENAFIPGLLQTRTYATAIVRRHRNDDEVHRRVELRMRRQHAVLEQHTTRLWAIIDRAALDADLLHGCVTRPEQVMREQIEFLIRSACLRNVTLQVLPRGDSFRAGFTTPFSLLRLDPSVADVAYLEQMDHAFFLDDPDRADSYRQAMTLLGYHAGEPSTTLETLQKALTELPV</sequence>
<dbReference type="InterPro" id="IPR001387">
    <property type="entry name" value="Cro/C1-type_HTH"/>
</dbReference>
<keyword evidence="3" id="KW-1185">Reference proteome</keyword>
<dbReference type="Gene3D" id="1.10.260.40">
    <property type="entry name" value="lambda repressor-like DNA-binding domains"/>
    <property type="match status" value="1"/>
</dbReference>
<feature type="domain" description="HTH cro/C1-type" evidence="1">
    <location>
        <begin position="25"/>
        <end position="78"/>
    </location>
</feature>